<evidence type="ECO:0000256" key="1">
    <source>
        <dbReference type="SAM" id="MobiDB-lite"/>
    </source>
</evidence>
<evidence type="ECO:0000313" key="2">
    <source>
        <dbReference type="EMBL" id="KZP00989.1"/>
    </source>
</evidence>
<sequence length="451" mass="49784">MAVLLTTSRLRRYPRYLEFDCLLWHWDNSRCFQPIVAVTSDKPPPSSSPASFGSNPYTVIIDPVPRGSEDSQQSLATSEVTHISETVMSATPSVGDDAWSTDQEDSSSLHEPMDVNSNTATNRQVNHDRVPLRSAEHLLNNDPQVDPSPLGHKPGSLNMQPLSVIQMMDLTNYAVSWGVMSSLCLNAYQEPSLRAELCVGVTEAKRQVNGCGDRPFTMSQAATEKVQAQMCGLYKVGKETALQTLRQDWSITQHSNISVPSPADLANFPSIAHIVDAYDAFYHAYELDHAGGIEALQGNALINIMVSMAFSGYRSSAATWPQFFHPMPHPFIAIASSVVCMRLCFSYANVANMIFQALHAITGQEAKSKMERDFGDDIDKQHYELFKDVLSTRAKLDPAKDNAVMSFISQVCFKPLSQTGGLAWPIPDSHSPMMGPTSVTYYHRVMAADRL</sequence>
<protein>
    <submittedName>
        <fullName evidence="2">Uncharacterized protein</fullName>
    </submittedName>
</protein>
<name>A0A167RJU0_CALVF</name>
<dbReference type="AlphaFoldDB" id="A0A167RJU0"/>
<feature type="region of interest" description="Disordered" evidence="1">
    <location>
        <begin position="89"/>
        <end position="124"/>
    </location>
</feature>
<reference evidence="2 3" key="1">
    <citation type="journal article" date="2016" name="Mol. Biol. Evol.">
        <title>Comparative Genomics of Early-Diverging Mushroom-Forming Fungi Provides Insights into the Origins of Lignocellulose Decay Capabilities.</title>
        <authorList>
            <person name="Nagy L.G."/>
            <person name="Riley R."/>
            <person name="Tritt A."/>
            <person name="Adam C."/>
            <person name="Daum C."/>
            <person name="Floudas D."/>
            <person name="Sun H."/>
            <person name="Yadav J.S."/>
            <person name="Pangilinan J."/>
            <person name="Larsson K.H."/>
            <person name="Matsuura K."/>
            <person name="Barry K."/>
            <person name="Labutti K."/>
            <person name="Kuo R."/>
            <person name="Ohm R.A."/>
            <person name="Bhattacharya S.S."/>
            <person name="Shirouzu T."/>
            <person name="Yoshinaga Y."/>
            <person name="Martin F.M."/>
            <person name="Grigoriev I.V."/>
            <person name="Hibbett D.S."/>
        </authorList>
    </citation>
    <scope>NUCLEOTIDE SEQUENCE [LARGE SCALE GENOMIC DNA]</scope>
    <source>
        <strain evidence="2 3">TUFC12733</strain>
    </source>
</reference>
<evidence type="ECO:0000313" key="3">
    <source>
        <dbReference type="Proteomes" id="UP000076738"/>
    </source>
</evidence>
<organism evidence="2 3">
    <name type="scientific">Calocera viscosa (strain TUFC12733)</name>
    <dbReference type="NCBI Taxonomy" id="1330018"/>
    <lineage>
        <taxon>Eukaryota</taxon>
        <taxon>Fungi</taxon>
        <taxon>Dikarya</taxon>
        <taxon>Basidiomycota</taxon>
        <taxon>Agaricomycotina</taxon>
        <taxon>Dacrymycetes</taxon>
        <taxon>Dacrymycetales</taxon>
        <taxon>Dacrymycetaceae</taxon>
        <taxon>Calocera</taxon>
    </lineage>
</organism>
<dbReference type="Proteomes" id="UP000076738">
    <property type="component" value="Unassembled WGS sequence"/>
</dbReference>
<gene>
    <name evidence="2" type="ORF">CALVIDRAFT_524672</name>
</gene>
<proteinExistence type="predicted"/>
<dbReference type="EMBL" id="KV417268">
    <property type="protein sequence ID" value="KZP00989.1"/>
    <property type="molecule type" value="Genomic_DNA"/>
</dbReference>
<keyword evidence="3" id="KW-1185">Reference proteome</keyword>
<accession>A0A167RJU0</accession>
<feature type="compositionally biased region" description="Polar residues" evidence="1">
    <location>
        <begin position="115"/>
        <end position="124"/>
    </location>
</feature>